<dbReference type="InterPro" id="IPR053830">
    <property type="entry name" value="DUF6922"/>
</dbReference>
<comment type="caution">
    <text evidence="2">The sequence shown here is derived from an EMBL/GenBank/DDBJ whole genome shotgun (WGS) entry which is preliminary data.</text>
</comment>
<name>A0A2H0V2R4_9BACT</name>
<feature type="domain" description="DUF6922" evidence="1">
    <location>
        <begin position="52"/>
        <end position="100"/>
    </location>
</feature>
<protein>
    <recommendedName>
        <fullName evidence="1">DUF6922 domain-containing protein</fullName>
    </recommendedName>
</protein>
<evidence type="ECO:0000313" key="3">
    <source>
        <dbReference type="Proteomes" id="UP000228510"/>
    </source>
</evidence>
<proteinExistence type="predicted"/>
<gene>
    <name evidence="2" type="ORF">COU01_00680</name>
</gene>
<evidence type="ECO:0000259" key="1">
    <source>
        <dbReference type="Pfam" id="PF21956"/>
    </source>
</evidence>
<reference evidence="3" key="1">
    <citation type="submission" date="2017-09" db="EMBL/GenBank/DDBJ databases">
        <title>Depth-based differentiation of microbial function through sediment-hosted aquifers and enrichment of novel symbionts in the deep terrestrial subsurface.</title>
        <authorList>
            <person name="Probst A.J."/>
            <person name="Ladd B."/>
            <person name="Jarett J.K."/>
            <person name="Geller-Mcgrath D.E."/>
            <person name="Sieber C.M.K."/>
            <person name="Emerson J.B."/>
            <person name="Anantharaman K."/>
            <person name="Thomas B.C."/>
            <person name="Malmstrom R."/>
            <person name="Stieglmeier M."/>
            <person name="Klingl A."/>
            <person name="Woyke T."/>
            <person name="Ryan C.M."/>
            <person name="Banfield J.F."/>
        </authorList>
    </citation>
    <scope>NUCLEOTIDE SEQUENCE [LARGE SCALE GENOMIC DNA]</scope>
</reference>
<dbReference type="Proteomes" id="UP000228510">
    <property type="component" value="Unassembled WGS sequence"/>
</dbReference>
<dbReference type="EMBL" id="PFAT01000009">
    <property type="protein sequence ID" value="PIR92630.1"/>
    <property type="molecule type" value="Genomic_DNA"/>
</dbReference>
<sequence length="145" mass="17631">MRAFFTFCSYLRQARLVCQIFLFVAFFSKNWYNYTIISEIFMVYKTSQMPFKHLFWFANSGKLNLKKDKHLIIHQVLSHGNMDDVRRLFKIYGKQTIRKEFKKPEPGLYYPDILNFVQYLLGIKKITKKKYLKNLYATPSRNFRR</sequence>
<evidence type="ECO:0000313" key="2">
    <source>
        <dbReference type="EMBL" id="PIR92630.1"/>
    </source>
</evidence>
<organism evidence="2 3">
    <name type="scientific">Candidatus Falkowbacteria bacterium CG10_big_fil_rev_8_21_14_0_10_44_15</name>
    <dbReference type="NCBI Taxonomy" id="1974569"/>
    <lineage>
        <taxon>Bacteria</taxon>
        <taxon>Candidatus Falkowiibacteriota</taxon>
    </lineage>
</organism>
<dbReference type="Pfam" id="PF21956">
    <property type="entry name" value="DUF6922"/>
    <property type="match status" value="1"/>
</dbReference>
<accession>A0A2H0V2R4</accession>
<dbReference type="AlphaFoldDB" id="A0A2H0V2R4"/>